<dbReference type="InterPro" id="IPR036388">
    <property type="entry name" value="WH-like_DNA-bd_sf"/>
</dbReference>
<dbReference type="Gene3D" id="3.30.450.40">
    <property type="match status" value="1"/>
</dbReference>
<keyword evidence="3" id="KW-0804">Transcription</keyword>
<organism evidence="6 7">
    <name type="scientific">Tersicoccus solisilvae</name>
    <dbReference type="NCBI Taxonomy" id="1882339"/>
    <lineage>
        <taxon>Bacteria</taxon>
        <taxon>Bacillati</taxon>
        <taxon>Actinomycetota</taxon>
        <taxon>Actinomycetes</taxon>
        <taxon>Micrococcales</taxon>
        <taxon>Micrococcaceae</taxon>
        <taxon>Tersicoccus</taxon>
    </lineage>
</organism>
<dbReference type="PANTHER" id="PTHR30136:SF24">
    <property type="entry name" value="HTH-TYPE TRANSCRIPTIONAL REPRESSOR ALLR"/>
    <property type="match status" value="1"/>
</dbReference>
<name>A0ABQ1PFM5_9MICC</name>
<dbReference type="InterPro" id="IPR005471">
    <property type="entry name" value="Tscrpt_reg_IclR_N"/>
</dbReference>
<dbReference type="InterPro" id="IPR029016">
    <property type="entry name" value="GAF-like_dom_sf"/>
</dbReference>
<feature type="domain" description="HTH iclR-type" evidence="4">
    <location>
        <begin position="2"/>
        <end position="61"/>
    </location>
</feature>
<dbReference type="InterPro" id="IPR014757">
    <property type="entry name" value="Tscrpt_reg_IclR_C"/>
</dbReference>
<protein>
    <submittedName>
        <fullName evidence="6">IclR family transcriptional regulator</fullName>
    </submittedName>
</protein>
<dbReference type="InterPro" id="IPR036390">
    <property type="entry name" value="WH_DNA-bd_sf"/>
</dbReference>
<dbReference type="Pfam" id="PF09339">
    <property type="entry name" value="HTH_IclR"/>
    <property type="match status" value="1"/>
</dbReference>
<evidence type="ECO:0000313" key="6">
    <source>
        <dbReference type="EMBL" id="GGC96331.1"/>
    </source>
</evidence>
<keyword evidence="1" id="KW-0805">Transcription regulation</keyword>
<feature type="domain" description="IclR-ED" evidence="5">
    <location>
        <begin position="62"/>
        <end position="245"/>
    </location>
</feature>
<dbReference type="SUPFAM" id="SSF55781">
    <property type="entry name" value="GAF domain-like"/>
    <property type="match status" value="1"/>
</dbReference>
<dbReference type="Pfam" id="PF01614">
    <property type="entry name" value="IclR_C"/>
    <property type="match status" value="1"/>
</dbReference>
<sequence>MSQSLLRALDLLERLADGPAGLDELAAAASVHKTTVMRLLHAMEERRFVVRDETQRYRLGAKLFELSALALEQREVISIARPHLAAFNQRTGHTVHLAALEGDEVVYIDKLESRHPVRMYSRVGLTAALHAAAVAKVLLADLPPVRRRAVAAGLDYVALTEHTITTPDGLLTELETVARQGWALDGSEHEAFVHCIAAPIHDARGRVIAAASCSVPVVLLDRPGLLGLVPDLIATTDAVSADLGWTRPNAIAPTPPTRNERTPS</sequence>
<keyword evidence="2" id="KW-0238">DNA-binding</keyword>
<evidence type="ECO:0000313" key="7">
    <source>
        <dbReference type="Proteomes" id="UP000597761"/>
    </source>
</evidence>
<keyword evidence="7" id="KW-1185">Reference proteome</keyword>
<evidence type="ECO:0000259" key="4">
    <source>
        <dbReference type="PROSITE" id="PS51077"/>
    </source>
</evidence>
<dbReference type="RefSeq" id="WP_188668674.1">
    <property type="nucleotide sequence ID" value="NZ_BMJI01000017.1"/>
</dbReference>
<dbReference type="EMBL" id="BMJI01000017">
    <property type="protein sequence ID" value="GGC96331.1"/>
    <property type="molecule type" value="Genomic_DNA"/>
</dbReference>
<dbReference type="Proteomes" id="UP000597761">
    <property type="component" value="Unassembled WGS sequence"/>
</dbReference>
<accession>A0ABQ1PFM5</accession>
<dbReference type="PROSITE" id="PS51077">
    <property type="entry name" value="HTH_ICLR"/>
    <property type="match status" value="1"/>
</dbReference>
<dbReference type="SUPFAM" id="SSF46785">
    <property type="entry name" value="Winged helix' DNA-binding domain"/>
    <property type="match status" value="1"/>
</dbReference>
<evidence type="ECO:0000259" key="5">
    <source>
        <dbReference type="PROSITE" id="PS51078"/>
    </source>
</evidence>
<proteinExistence type="predicted"/>
<reference evidence="7" key="1">
    <citation type="journal article" date="2019" name="Int. J. Syst. Evol. Microbiol.">
        <title>The Global Catalogue of Microorganisms (GCM) 10K type strain sequencing project: providing services to taxonomists for standard genome sequencing and annotation.</title>
        <authorList>
            <consortium name="The Broad Institute Genomics Platform"/>
            <consortium name="The Broad Institute Genome Sequencing Center for Infectious Disease"/>
            <person name="Wu L."/>
            <person name="Ma J."/>
        </authorList>
    </citation>
    <scope>NUCLEOTIDE SEQUENCE [LARGE SCALE GENOMIC DNA]</scope>
    <source>
        <strain evidence="7">CGMCC 1.15480</strain>
    </source>
</reference>
<dbReference type="InterPro" id="IPR050707">
    <property type="entry name" value="HTH_MetabolicPath_Reg"/>
</dbReference>
<dbReference type="SMART" id="SM00346">
    <property type="entry name" value="HTH_ICLR"/>
    <property type="match status" value="1"/>
</dbReference>
<evidence type="ECO:0000256" key="1">
    <source>
        <dbReference type="ARBA" id="ARBA00023015"/>
    </source>
</evidence>
<dbReference type="PROSITE" id="PS51078">
    <property type="entry name" value="ICLR_ED"/>
    <property type="match status" value="1"/>
</dbReference>
<evidence type="ECO:0000256" key="3">
    <source>
        <dbReference type="ARBA" id="ARBA00023163"/>
    </source>
</evidence>
<dbReference type="Gene3D" id="1.10.10.10">
    <property type="entry name" value="Winged helix-like DNA-binding domain superfamily/Winged helix DNA-binding domain"/>
    <property type="match status" value="1"/>
</dbReference>
<evidence type="ECO:0000256" key="2">
    <source>
        <dbReference type="ARBA" id="ARBA00023125"/>
    </source>
</evidence>
<gene>
    <name evidence="6" type="ORF">GCM10011512_24180</name>
</gene>
<comment type="caution">
    <text evidence="6">The sequence shown here is derived from an EMBL/GenBank/DDBJ whole genome shotgun (WGS) entry which is preliminary data.</text>
</comment>
<dbReference type="PANTHER" id="PTHR30136">
    <property type="entry name" value="HELIX-TURN-HELIX TRANSCRIPTIONAL REGULATOR, ICLR FAMILY"/>
    <property type="match status" value="1"/>
</dbReference>